<feature type="chain" id="PRO_5017673210" description="DUF3445 domain-containing protein" evidence="2">
    <location>
        <begin position="19"/>
        <end position="404"/>
    </location>
</feature>
<feature type="non-terminal residue" evidence="3">
    <location>
        <position position="404"/>
    </location>
</feature>
<protein>
    <recommendedName>
        <fullName evidence="5">DUF3445 domain-containing protein</fullName>
    </recommendedName>
</protein>
<dbReference type="STRING" id="5539.A0A3E2H3X7"/>
<evidence type="ECO:0000256" key="1">
    <source>
        <dbReference type="SAM" id="MobiDB-lite"/>
    </source>
</evidence>
<sequence length="404" mass="46105">MVQLEALCWLLLVASAFALFQRQRRARNSRYHSPKPIDDNENVSKPWQYPEPSPNLGFSLDQTPPPKYRAFRYSYTRHTIEVKKLDADSWVLLDNQFPRYHRAKIARLAERGDRIVKTLPSAQEAAKELCQDLSEFLSRRYPQLYKITRSKTDHNGWYNEGSIVRITIPAVEADYDLTREDPLTVAGLLQPADLNILLKAPNNEYILSGMMLGIGGGQRLKDKLGKSLADLHLGNVPHYAAQLQRPLDRFLSKLKVEAPIYRNTTAISIHDELHWPAITMGPEDDYDPIIHGPGVDTEGYKTFKPPKPITKIEQLFFRQERQTLRRLPKSGAIVWAVHTYIEPLAEVLGEAGIPGRLASLIRSWDDETGAHKGRHLYSDFLLPHLDQLHLQQIKEGLCEDANNP</sequence>
<feature type="non-terminal residue" evidence="3">
    <location>
        <position position="1"/>
    </location>
</feature>
<dbReference type="OMA" id="MGPEDDY"/>
<accession>A0A3E2H3X7</accession>
<evidence type="ECO:0008006" key="5">
    <source>
        <dbReference type="Google" id="ProtNLM"/>
    </source>
</evidence>
<dbReference type="InterPro" id="IPR021848">
    <property type="entry name" value="HODM_asu-like"/>
</dbReference>
<feature type="region of interest" description="Disordered" evidence="1">
    <location>
        <begin position="29"/>
        <end position="48"/>
    </location>
</feature>
<organism evidence="3 4">
    <name type="scientific">Scytalidium lignicola</name>
    <name type="common">Hyphomycete</name>
    <dbReference type="NCBI Taxonomy" id="5539"/>
    <lineage>
        <taxon>Eukaryota</taxon>
        <taxon>Fungi</taxon>
        <taxon>Dikarya</taxon>
        <taxon>Ascomycota</taxon>
        <taxon>Pezizomycotina</taxon>
        <taxon>Leotiomycetes</taxon>
        <taxon>Leotiomycetes incertae sedis</taxon>
        <taxon>Scytalidium</taxon>
    </lineage>
</organism>
<dbReference type="Proteomes" id="UP000258309">
    <property type="component" value="Unassembled WGS sequence"/>
</dbReference>
<feature type="signal peptide" evidence="2">
    <location>
        <begin position="1"/>
        <end position="18"/>
    </location>
</feature>
<keyword evidence="4" id="KW-1185">Reference proteome</keyword>
<dbReference type="EMBL" id="NCSJ02000176">
    <property type="protein sequence ID" value="RFU28100.1"/>
    <property type="molecule type" value="Genomic_DNA"/>
</dbReference>
<reference evidence="3 4" key="1">
    <citation type="submission" date="2018-05" db="EMBL/GenBank/DDBJ databases">
        <title>Draft genome sequence of Scytalidium lignicola DSM 105466, a ubiquitous saprotrophic fungus.</title>
        <authorList>
            <person name="Buettner E."/>
            <person name="Gebauer A.M."/>
            <person name="Hofrichter M."/>
            <person name="Liers C."/>
            <person name="Kellner H."/>
        </authorList>
    </citation>
    <scope>NUCLEOTIDE SEQUENCE [LARGE SCALE GENOMIC DNA]</scope>
    <source>
        <strain evidence="3 4">DSM 105466</strain>
    </source>
</reference>
<evidence type="ECO:0000313" key="3">
    <source>
        <dbReference type="EMBL" id="RFU28100.1"/>
    </source>
</evidence>
<keyword evidence="2" id="KW-0732">Signal</keyword>
<dbReference type="Pfam" id="PF11927">
    <property type="entry name" value="HODM_asu-like"/>
    <property type="match status" value="1"/>
</dbReference>
<proteinExistence type="predicted"/>
<dbReference type="OrthoDB" id="497541at2759"/>
<comment type="caution">
    <text evidence="3">The sequence shown here is derived from an EMBL/GenBank/DDBJ whole genome shotgun (WGS) entry which is preliminary data.</text>
</comment>
<evidence type="ECO:0000256" key="2">
    <source>
        <dbReference type="SAM" id="SignalP"/>
    </source>
</evidence>
<name>A0A3E2H3X7_SCYLI</name>
<evidence type="ECO:0000313" key="4">
    <source>
        <dbReference type="Proteomes" id="UP000258309"/>
    </source>
</evidence>
<dbReference type="AlphaFoldDB" id="A0A3E2H3X7"/>
<gene>
    <name evidence="3" type="ORF">B7463_g8239</name>
</gene>